<keyword evidence="3" id="KW-1185">Reference proteome</keyword>
<dbReference type="PROSITE" id="PS51340">
    <property type="entry name" value="MOSC"/>
    <property type="match status" value="1"/>
</dbReference>
<accession>A3SNY9</accession>
<name>A3SNY9_ROSNI</name>
<dbReference type="InterPro" id="IPR052716">
    <property type="entry name" value="MOSC_domain"/>
</dbReference>
<reference evidence="2 3" key="1">
    <citation type="submission" date="2005-12" db="EMBL/GenBank/DDBJ databases">
        <authorList>
            <person name="Moran M.A."/>
            <person name="Ferriera S."/>
            <person name="Johnson J."/>
            <person name="Kravitz S."/>
            <person name="Halpern A."/>
            <person name="Remington K."/>
            <person name="Beeson K."/>
            <person name="Tran B."/>
            <person name="Rogers Y.-H."/>
            <person name="Friedman R."/>
            <person name="Venter J.C."/>
        </authorList>
    </citation>
    <scope>NUCLEOTIDE SEQUENCE [LARGE SCALE GENOMIC DNA]</scope>
    <source>
        <strain evidence="3">ATCC BAA-591 / DSM 15170 / ISM</strain>
    </source>
</reference>
<dbReference type="InterPro" id="IPR011037">
    <property type="entry name" value="Pyrv_Knase-like_insert_dom_sf"/>
</dbReference>
<feature type="domain" description="MOSC" evidence="1">
    <location>
        <begin position="30"/>
        <end position="155"/>
    </location>
</feature>
<dbReference type="InterPro" id="IPR005302">
    <property type="entry name" value="MoCF_Sase_C"/>
</dbReference>
<dbReference type="PANTHER" id="PTHR36930:SF1">
    <property type="entry name" value="MOSC DOMAIN-CONTAINING PROTEIN"/>
    <property type="match status" value="1"/>
</dbReference>
<dbReference type="RefSeq" id="WP_009815004.1">
    <property type="nucleotide sequence ID" value="NZ_CH724156.1"/>
</dbReference>
<dbReference type="HOGENOM" id="CLU_104911_2_0_5"/>
<dbReference type="SUPFAM" id="SSF50800">
    <property type="entry name" value="PK beta-barrel domain-like"/>
    <property type="match status" value="1"/>
</dbReference>
<dbReference type="AlphaFoldDB" id="A3SNY9"/>
<proteinExistence type="predicted"/>
<dbReference type="OrthoDB" id="1550913at2"/>
<evidence type="ECO:0000313" key="2">
    <source>
        <dbReference type="EMBL" id="EAP76179.1"/>
    </source>
</evidence>
<dbReference type="eggNOG" id="COG2258">
    <property type="taxonomic scope" value="Bacteria"/>
</dbReference>
<protein>
    <submittedName>
        <fullName evidence="2">MOSC domain protein</fullName>
    </submittedName>
</protein>
<dbReference type="GO" id="GO:0030151">
    <property type="term" value="F:molybdenum ion binding"/>
    <property type="evidence" value="ECO:0007669"/>
    <property type="project" value="InterPro"/>
</dbReference>
<dbReference type="Gene3D" id="2.40.33.20">
    <property type="entry name" value="PK beta-barrel domain-like"/>
    <property type="match status" value="1"/>
</dbReference>
<dbReference type="PANTHER" id="PTHR36930">
    <property type="entry name" value="METAL-SULFUR CLUSTER BIOSYNTHESIS PROTEINS YUAD-RELATED"/>
    <property type="match status" value="1"/>
</dbReference>
<comment type="caution">
    <text evidence="2">The sequence shown here is derived from an EMBL/GenBank/DDBJ whole genome shotgun (WGS) entry which is preliminary data.</text>
</comment>
<sequence>MSVLRELLRSHRGDGRVDWIGLRPERLAPVQSVTRAEITEKGLVGDHGRPGKRALTLIQAEHLPAIAALCGAGELSPEMLRRNIVVSGINLMALRHNQIRIGSALIEFTVPCAPCSRMEKALGTGGYNAMRGHGGWCATVIEPGHVALGDPVRPEDRADT</sequence>
<organism evidence="2 3">
    <name type="scientific">Roseovarius nubinhibens (strain ATCC BAA-591 / DSM 15170 / ISM)</name>
    <dbReference type="NCBI Taxonomy" id="89187"/>
    <lineage>
        <taxon>Bacteria</taxon>
        <taxon>Pseudomonadati</taxon>
        <taxon>Pseudomonadota</taxon>
        <taxon>Alphaproteobacteria</taxon>
        <taxon>Rhodobacterales</taxon>
        <taxon>Roseobacteraceae</taxon>
        <taxon>Roseovarius</taxon>
    </lineage>
</organism>
<dbReference type="GO" id="GO:0030170">
    <property type="term" value="F:pyridoxal phosphate binding"/>
    <property type="evidence" value="ECO:0007669"/>
    <property type="project" value="InterPro"/>
</dbReference>
<dbReference type="GO" id="GO:0003824">
    <property type="term" value="F:catalytic activity"/>
    <property type="evidence" value="ECO:0007669"/>
    <property type="project" value="InterPro"/>
</dbReference>
<dbReference type="STRING" id="89187.ISM_14975"/>
<dbReference type="EMBL" id="AALY01000002">
    <property type="protein sequence ID" value="EAP76179.1"/>
    <property type="molecule type" value="Genomic_DNA"/>
</dbReference>
<dbReference type="Proteomes" id="UP000005954">
    <property type="component" value="Unassembled WGS sequence"/>
</dbReference>
<dbReference type="Pfam" id="PF03473">
    <property type="entry name" value="MOSC"/>
    <property type="match status" value="1"/>
</dbReference>
<evidence type="ECO:0000259" key="1">
    <source>
        <dbReference type="PROSITE" id="PS51340"/>
    </source>
</evidence>
<evidence type="ECO:0000313" key="3">
    <source>
        <dbReference type="Proteomes" id="UP000005954"/>
    </source>
</evidence>
<gene>
    <name evidence="2" type="ORF">ISM_14975</name>
</gene>